<dbReference type="Gene3D" id="3.60.120.10">
    <property type="entry name" value="Anthranilate synthase"/>
    <property type="match status" value="1"/>
</dbReference>
<organism evidence="2">
    <name type="scientific">marine metagenome</name>
    <dbReference type="NCBI Taxonomy" id="408172"/>
    <lineage>
        <taxon>unclassified sequences</taxon>
        <taxon>metagenomes</taxon>
        <taxon>ecological metagenomes</taxon>
    </lineage>
</organism>
<dbReference type="EMBL" id="UINC01139025">
    <property type="protein sequence ID" value="SVD25323.1"/>
    <property type="molecule type" value="Genomic_DNA"/>
</dbReference>
<dbReference type="InterPro" id="IPR005801">
    <property type="entry name" value="ADC_synthase"/>
</dbReference>
<sequence length="126" mass="13728">RFREVETYAHLHHLVSTIEGQLRPGANLSSILEAMLPGGTITGCPKIRTIELIDSLEPCFRGPYTGSFGTIGDDGSIRLNLIIRALLALEDRCFAQAGGGIVVDSTPEYEYNENGVKARALLDLLR</sequence>
<dbReference type="SUPFAM" id="SSF56322">
    <property type="entry name" value="ADC synthase"/>
    <property type="match status" value="1"/>
</dbReference>
<evidence type="ECO:0000259" key="1">
    <source>
        <dbReference type="Pfam" id="PF00425"/>
    </source>
</evidence>
<proteinExistence type="predicted"/>
<name>A0A382TTK4_9ZZZZ</name>
<protein>
    <recommendedName>
        <fullName evidence="1">Chorismate-utilising enzyme C-terminal domain-containing protein</fullName>
    </recommendedName>
</protein>
<accession>A0A382TTK4</accession>
<feature type="domain" description="Chorismate-utilising enzyme C-terminal" evidence="1">
    <location>
        <begin position="2"/>
        <end position="117"/>
    </location>
</feature>
<dbReference type="GO" id="GO:0000162">
    <property type="term" value="P:L-tryptophan biosynthetic process"/>
    <property type="evidence" value="ECO:0007669"/>
    <property type="project" value="TreeGrafter"/>
</dbReference>
<dbReference type="InterPro" id="IPR015890">
    <property type="entry name" value="Chorismate_C"/>
</dbReference>
<gene>
    <name evidence="2" type="ORF">METZ01_LOCUS378177</name>
</gene>
<feature type="non-terminal residue" evidence="2">
    <location>
        <position position="1"/>
    </location>
</feature>
<dbReference type="AlphaFoldDB" id="A0A382TTK4"/>
<dbReference type="InterPro" id="IPR019999">
    <property type="entry name" value="Anth_synth_I-like"/>
</dbReference>
<evidence type="ECO:0000313" key="2">
    <source>
        <dbReference type="EMBL" id="SVD25323.1"/>
    </source>
</evidence>
<reference evidence="2" key="1">
    <citation type="submission" date="2018-05" db="EMBL/GenBank/DDBJ databases">
        <authorList>
            <person name="Lanie J.A."/>
            <person name="Ng W.-L."/>
            <person name="Kazmierczak K.M."/>
            <person name="Andrzejewski T.M."/>
            <person name="Davidsen T.M."/>
            <person name="Wayne K.J."/>
            <person name="Tettelin H."/>
            <person name="Glass J.I."/>
            <person name="Rusch D."/>
            <person name="Podicherti R."/>
            <person name="Tsui H.-C.T."/>
            <person name="Winkler M.E."/>
        </authorList>
    </citation>
    <scope>NUCLEOTIDE SEQUENCE</scope>
</reference>
<dbReference type="PANTHER" id="PTHR11236:SF9">
    <property type="entry name" value="ANTHRANILATE SYNTHASE COMPONENT 1"/>
    <property type="match status" value="1"/>
</dbReference>
<dbReference type="PANTHER" id="PTHR11236">
    <property type="entry name" value="AMINOBENZOATE/ANTHRANILATE SYNTHASE"/>
    <property type="match status" value="1"/>
</dbReference>
<dbReference type="Pfam" id="PF00425">
    <property type="entry name" value="Chorismate_bind"/>
    <property type="match status" value="1"/>
</dbReference>